<evidence type="ECO:0000256" key="1">
    <source>
        <dbReference type="SAM" id="Coils"/>
    </source>
</evidence>
<evidence type="ECO:0000313" key="3">
    <source>
        <dbReference type="Proteomes" id="UP000287173"/>
    </source>
</evidence>
<organism evidence="2 3">
    <name type="scientific">Thermus scotoductus</name>
    <dbReference type="NCBI Taxonomy" id="37636"/>
    <lineage>
        <taxon>Bacteria</taxon>
        <taxon>Thermotogati</taxon>
        <taxon>Deinococcota</taxon>
        <taxon>Deinococci</taxon>
        <taxon>Thermales</taxon>
        <taxon>Thermaceae</taxon>
        <taxon>Thermus</taxon>
    </lineage>
</organism>
<dbReference type="AlphaFoldDB" id="A0A430UNT2"/>
<proteinExistence type="predicted"/>
<keyword evidence="1" id="KW-0175">Coiled coil</keyword>
<gene>
    <name evidence="2" type="ORF">CSW30_07910</name>
</gene>
<feature type="coiled-coil region" evidence="1">
    <location>
        <begin position="54"/>
        <end position="88"/>
    </location>
</feature>
<sequence>MVGRAEGAGLLDVAALEAGGVMEPKDALTILTQAALEGAAGGEILRVYQAQETLAEALRLLEERGRALEALEARHRALEARFRQLDEARGRALLLLLEAHSLLRRQA</sequence>
<evidence type="ECO:0000313" key="2">
    <source>
        <dbReference type="EMBL" id="RTI07871.1"/>
    </source>
</evidence>
<name>A0A430UNT2_THESC</name>
<dbReference type="EMBL" id="PEMG01000231">
    <property type="protein sequence ID" value="RTI07871.1"/>
    <property type="molecule type" value="Genomic_DNA"/>
</dbReference>
<reference evidence="2 3" key="1">
    <citation type="journal article" date="2019" name="Extremophiles">
        <title>Biogeography of thermophiles and predominance of Thermus scotoductus in domestic water heaters.</title>
        <authorList>
            <person name="Wilpiszeski R.L."/>
            <person name="Zhang Z."/>
            <person name="House C.H."/>
        </authorList>
    </citation>
    <scope>NUCLEOTIDE SEQUENCE [LARGE SCALE GENOMIC DNA]</scope>
    <source>
        <strain evidence="2 3">17_S17</strain>
    </source>
</reference>
<evidence type="ECO:0008006" key="4">
    <source>
        <dbReference type="Google" id="ProtNLM"/>
    </source>
</evidence>
<protein>
    <recommendedName>
        <fullName evidence="4">DNA repair protein RecN</fullName>
    </recommendedName>
</protein>
<accession>A0A430UNT2</accession>
<dbReference type="Proteomes" id="UP000287173">
    <property type="component" value="Unassembled WGS sequence"/>
</dbReference>
<comment type="caution">
    <text evidence="2">The sequence shown here is derived from an EMBL/GenBank/DDBJ whole genome shotgun (WGS) entry which is preliminary data.</text>
</comment>